<dbReference type="AlphaFoldDB" id="A0A366ILZ4"/>
<reference evidence="1 2" key="1">
    <citation type="submission" date="2018-06" db="EMBL/GenBank/DDBJ databases">
        <title>Freshwater and sediment microbial communities from various areas in North America, analyzing microbe dynamics in response to fracking.</title>
        <authorList>
            <person name="Lamendella R."/>
        </authorList>
    </citation>
    <scope>NUCLEOTIDE SEQUENCE [LARGE SCALE GENOMIC DNA]</scope>
    <source>
        <strain evidence="1 2">3b_TX</strain>
    </source>
</reference>
<keyword evidence="2" id="KW-1185">Reference proteome</keyword>
<gene>
    <name evidence="1" type="ORF">DFO65_104250</name>
</gene>
<sequence length="52" mass="5772">MLHGMSERRNFDSRQTVSLTLYAFNGYSGGSPIPLGNRLNVERDTILGVKVC</sequence>
<accession>A0A366ILZ4</accession>
<proteinExistence type="predicted"/>
<dbReference type="Proteomes" id="UP000253509">
    <property type="component" value="Unassembled WGS sequence"/>
</dbReference>
<evidence type="ECO:0000313" key="2">
    <source>
        <dbReference type="Proteomes" id="UP000253509"/>
    </source>
</evidence>
<dbReference type="EMBL" id="QNSB01000004">
    <property type="protein sequence ID" value="RBP72292.1"/>
    <property type="molecule type" value="Genomic_DNA"/>
</dbReference>
<protein>
    <submittedName>
        <fullName evidence="1">Uncharacterized protein</fullName>
    </submittedName>
</protein>
<evidence type="ECO:0000313" key="1">
    <source>
        <dbReference type="EMBL" id="RBP72292.1"/>
    </source>
</evidence>
<comment type="caution">
    <text evidence="1">The sequence shown here is derived from an EMBL/GenBank/DDBJ whole genome shotgun (WGS) entry which is preliminary data.</text>
</comment>
<name>A0A366ILZ4_9MICO</name>
<organism evidence="1 2">
    <name type="scientific">Brevibacterium celere</name>
    <dbReference type="NCBI Taxonomy" id="225845"/>
    <lineage>
        <taxon>Bacteria</taxon>
        <taxon>Bacillati</taxon>
        <taxon>Actinomycetota</taxon>
        <taxon>Actinomycetes</taxon>
        <taxon>Micrococcales</taxon>
        <taxon>Brevibacteriaceae</taxon>
        <taxon>Brevibacterium</taxon>
    </lineage>
</organism>